<dbReference type="Pfam" id="PF05838">
    <property type="entry name" value="Glyco_hydro_108"/>
    <property type="match status" value="1"/>
</dbReference>
<dbReference type="InterPro" id="IPR018537">
    <property type="entry name" value="Peptidoglycan-bd_3"/>
</dbReference>
<dbReference type="Gene3D" id="1.20.141.10">
    <property type="entry name" value="Chitosanase, subunit A, domain 1"/>
    <property type="match status" value="1"/>
</dbReference>
<proteinExistence type="predicted"/>
<accession>A0ABT7EUB4</accession>
<organism evidence="3 4">
    <name type="scientific">Pseudoalteromonas obscura</name>
    <dbReference type="NCBI Taxonomy" id="3048491"/>
    <lineage>
        <taxon>Bacteria</taxon>
        <taxon>Pseudomonadati</taxon>
        <taxon>Pseudomonadota</taxon>
        <taxon>Gammaproteobacteria</taxon>
        <taxon>Alteromonadales</taxon>
        <taxon>Pseudoalteromonadaceae</taxon>
        <taxon>Pseudoalteromonas</taxon>
    </lineage>
</organism>
<keyword evidence="4" id="KW-1185">Reference proteome</keyword>
<evidence type="ECO:0000313" key="4">
    <source>
        <dbReference type="Proteomes" id="UP001231915"/>
    </source>
</evidence>
<dbReference type="SUPFAM" id="SSF53955">
    <property type="entry name" value="Lysozyme-like"/>
    <property type="match status" value="1"/>
</dbReference>
<comment type="caution">
    <text evidence="3">The sequence shown here is derived from an EMBL/GenBank/DDBJ whole genome shotgun (WGS) entry which is preliminary data.</text>
</comment>
<dbReference type="EMBL" id="JASJUT010000021">
    <property type="protein sequence ID" value="MDK2598645.1"/>
    <property type="molecule type" value="Genomic_DNA"/>
</dbReference>
<dbReference type="GO" id="GO:0016787">
    <property type="term" value="F:hydrolase activity"/>
    <property type="evidence" value="ECO:0007669"/>
    <property type="project" value="UniProtKB-KW"/>
</dbReference>
<dbReference type="Pfam" id="PF09374">
    <property type="entry name" value="PG_binding_3"/>
    <property type="match status" value="1"/>
</dbReference>
<evidence type="ECO:0000259" key="2">
    <source>
        <dbReference type="Pfam" id="PF09374"/>
    </source>
</evidence>
<dbReference type="Proteomes" id="UP001231915">
    <property type="component" value="Unassembled WGS sequence"/>
</dbReference>
<name>A0ABT7EUB4_9GAMM</name>
<protein>
    <submittedName>
        <fullName evidence="3">Glycosyl hydrolase 108 family protein</fullName>
    </submittedName>
</protein>
<dbReference type="InterPro" id="IPR008565">
    <property type="entry name" value="TtsA-like_GH18_dom"/>
</dbReference>
<evidence type="ECO:0000313" key="3">
    <source>
        <dbReference type="EMBL" id="MDK2598645.1"/>
    </source>
</evidence>
<dbReference type="InterPro" id="IPR023346">
    <property type="entry name" value="Lysozyme-like_dom_sf"/>
</dbReference>
<gene>
    <name evidence="3" type="ORF">QNM18_26685</name>
</gene>
<feature type="domain" description="TtsA-like Glycoside hydrolase family 108" evidence="1">
    <location>
        <begin position="44"/>
        <end position="116"/>
    </location>
</feature>
<dbReference type="RefSeq" id="WP_284138904.1">
    <property type="nucleotide sequence ID" value="NZ_JASJUT010000021.1"/>
</dbReference>
<sequence length="199" mass="21890">MQPTYLEFLKTSPDLAKNLSAIFKPYSVEFMDCMLPILHAEGALKSDGGLNSRANDRGGLTKFGISQSAFPKLDISSLTLSNAVRIYHTNYWRPMHCKHVDTGLALMLLDGAVQHGVNGMTQLLQKKANSKPDGIFGPLTLKATLSMEPASLLIGLGMKRARKYARICAQDSSQIANLEGWFNRLEHMTDLALKEVSHG</sequence>
<reference evidence="3 4" key="1">
    <citation type="submission" date="2023-05" db="EMBL/GenBank/DDBJ databases">
        <title>Pseudoalteromonas ardens sp. nov., Pseudoalteromonas obscura sp. nov., and Pseudoalteromonas umbrosa sp. nov., isolated from the coral Montipora capitata.</title>
        <authorList>
            <person name="Thomas E.M."/>
            <person name="Smith E.M."/>
            <person name="Papke E."/>
            <person name="Shlafstein M.D."/>
            <person name="Oline D.K."/>
            <person name="Videau P."/>
            <person name="Saw J.H."/>
            <person name="Strangman W.K."/>
            <person name="Ushijima B."/>
        </authorList>
    </citation>
    <scope>NUCLEOTIDE SEQUENCE [LARGE SCALE GENOMIC DNA]</scope>
    <source>
        <strain evidence="3 4">P94</strain>
    </source>
</reference>
<feature type="domain" description="Peptidoglycan binding" evidence="2">
    <location>
        <begin position="127"/>
        <end position="186"/>
    </location>
</feature>
<keyword evidence="3" id="KW-0378">Hydrolase</keyword>
<evidence type="ECO:0000259" key="1">
    <source>
        <dbReference type="Pfam" id="PF05838"/>
    </source>
</evidence>